<reference evidence="2" key="1">
    <citation type="submission" date="2016-10" db="EMBL/GenBank/DDBJ databases">
        <authorList>
            <person name="Varghese N."/>
            <person name="Submissions S."/>
        </authorList>
    </citation>
    <scope>NUCLEOTIDE SEQUENCE [LARGE SCALE GENOMIC DNA]</scope>
    <source>
        <strain evidence="2">XJ109</strain>
    </source>
</reference>
<accession>A0A1I4UWZ6</accession>
<dbReference type="AlphaFoldDB" id="A0A1I4UWZ6"/>
<evidence type="ECO:0008006" key="3">
    <source>
        <dbReference type="Google" id="ProtNLM"/>
    </source>
</evidence>
<dbReference type="OrthoDB" id="9805336at2"/>
<dbReference type="RefSeq" id="WP_092907203.1">
    <property type="nucleotide sequence ID" value="NZ_FOUZ01000004.1"/>
</dbReference>
<organism evidence="1 2">
    <name type="scientific">Algoriella xinjiangensis</name>
    <dbReference type="NCBI Taxonomy" id="684065"/>
    <lineage>
        <taxon>Bacteria</taxon>
        <taxon>Pseudomonadati</taxon>
        <taxon>Bacteroidota</taxon>
        <taxon>Flavobacteriia</taxon>
        <taxon>Flavobacteriales</taxon>
        <taxon>Weeksellaceae</taxon>
        <taxon>Algoriella</taxon>
    </lineage>
</organism>
<dbReference type="Proteomes" id="UP000199149">
    <property type="component" value="Unassembled WGS sequence"/>
</dbReference>
<name>A0A1I4UWZ6_9FLAO</name>
<sequence length="473" mass="53963">MFFCSLFGFGQNTLSFSNDQYSGINSAPLSPTTPYFNPNKWDVSICSADILFQNDYAYISDQSILGLLKGEIKTANPKKGITGETQANVLDFYTRNFVKYNLESDVIGPSFSFRQKIKEQTFRLGFFTRLRTQGSAKDVDNYMRFNNQKLIEPAEYSFQPLKTNFMNWNEFGLNVSTNLYTTNTQELIVGASIKYALALDAAYVHSKNPIKLEADTIGASTMLQPKTNIYASNYDIEASYTTNYDFDREKYVYKNRGNGVGIDLGIALVNRRINDELYDSKIALNILDIGYVNLKGENHLYKNNTRVQIGNNPRFDTIDFKSIQQYARLLSNEVYGDSLASYKGNKFTIGLPTSLNFNLSKKVRPNHYINFNWIQRIPVFENSLKRTNVLQTSYSIQKDGFGIGTSLSLYEYEKIGFGGYIRIGPLILGSENALPFVFKQNKLNSGNFYIGLKLYPFWDNEAKRRSREPCDCE</sequence>
<dbReference type="STRING" id="684065.SAMN05421738_104167"/>
<protein>
    <recommendedName>
        <fullName evidence="3">DUF5723 domain-containing protein</fullName>
    </recommendedName>
</protein>
<dbReference type="EMBL" id="FOUZ01000004">
    <property type="protein sequence ID" value="SFM93547.1"/>
    <property type="molecule type" value="Genomic_DNA"/>
</dbReference>
<gene>
    <name evidence="1" type="ORF">SAMN05421738_104167</name>
</gene>
<keyword evidence="2" id="KW-1185">Reference proteome</keyword>
<proteinExistence type="predicted"/>
<evidence type="ECO:0000313" key="2">
    <source>
        <dbReference type="Proteomes" id="UP000199149"/>
    </source>
</evidence>
<evidence type="ECO:0000313" key="1">
    <source>
        <dbReference type="EMBL" id="SFM93547.1"/>
    </source>
</evidence>